<sequence>MRLRKIKIKEYRTLKNFTLDCIGGAEETKDYTLHLIVGVNGTGKSTLLRLLARLFLQLKNEQQRNPPFGFVVSYQLKQNDEEKVISITNLDEEGNHISGSEGLYIRRETIAQYETGDHESYVPFDATQHTNDLPPRIIAFTTGNEEEWIEALQFEDQSDNGDDEELQFPDPEQPGYQDALKEWYLQELPGTPIEDEKADDTQKTEEIRTDHFYFLSAEQIPLVALCGMLVDMKDASTTESSSQWRYLSNIMQESRIKALNGFSLRLRMNKEALLEPDKGFIQELLKLATHTIQIGSDYLLVFDLLAKKTLPNDLLALRGGGGFLFFSSLARLAQAREQNEQLLQEVNLFLERSQEQEERDELGASVEQPPLHLFTWLSDGEQSFLGRLCLMPLLRESEALILLDEPEVHFNDYWKQQLVFMLDESLTIPQDRPKPQPCHALMTTHSSITLTDVVNTNILILKRRNGYTYETIPTSLETLGADPSDIIVSVFGARHAAGANGVNRIKQKLESIRKIASEWQQLPSNIKNQCIKDLENLEKQVGPGYWRFLILRQIHDLRGR</sequence>
<evidence type="ECO:0000313" key="3">
    <source>
        <dbReference type="EMBL" id="GHO96276.1"/>
    </source>
</evidence>
<evidence type="ECO:0000256" key="1">
    <source>
        <dbReference type="SAM" id="Coils"/>
    </source>
</evidence>
<dbReference type="PANTHER" id="PTHR43581:SF4">
    <property type="entry name" value="ATP_GTP PHOSPHATASE"/>
    <property type="match status" value="1"/>
</dbReference>
<dbReference type="EMBL" id="BNJK01000001">
    <property type="protein sequence ID" value="GHO96276.1"/>
    <property type="molecule type" value="Genomic_DNA"/>
</dbReference>
<dbReference type="InterPro" id="IPR003593">
    <property type="entry name" value="AAA+_ATPase"/>
</dbReference>
<dbReference type="Pfam" id="PF13175">
    <property type="entry name" value="AAA_15"/>
    <property type="match status" value="1"/>
</dbReference>
<dbReference type="RefSeq" id="WP_220206914.1">
    <property type="nucleotide sequence ID" value="NZ_BNJK01000001.1"/>
</dbReference>
<feature type="coiled-coil region" evidence="1">
    <location>
        <begin position="332"/>
        <end position="359"/>
    </location>
</feature>
<protein>
    <recommendedName>
        <fullName evidence="2">AAA+ ATPase domain-containing protein</fullName>
    </recommendedName>
</protein>
<dbReference type="InterPro" id="IPR041685">
    <property type="entry name" value="AAA_GajA/Old/RecF-like"/>
</dbReference>
<dbReference type="SUPFAM" id="SSF52540">
    <property type="entry name" value="P-loop containing nucleoside triphosphate hydrolases"/>
    <property type="match status" value="1"/>
</dbReference>
<accession>A0A8J3IVY2</accession>
<comment type="caution">
    <text evidence="3">The sequence shown here is derived from an EMBL/GenBank/DDBJ whole genome shotgun (WGS) entry which is preliminary data.</text>
</comment>
<dbReference type="Gene3D" id="3.40.50.300">
    <property type="entry name" value="P-loop containing nucleotide triphosphate hydrolases"/>
    <property type="match status" value="1"/>
</dbReference>
<gene>
    <name evidence="3" type="ORF">KSF_063240</name>
</gene>
<dbReference type="PANTHER" id="PTHR43581">
    <property type="entry name" value="ATP/GTP PHOSPHATASE"/>
    <property type="match status" value="1"/>
</dbReference>
<feature type="domain" description="AAA+ ATPase" evidence="2">
    <location>
        <begin position="30"/>
        <end position="465"/>
    </location>
</feature>
<organism evidence="3 4">
    <name type="scientific">Reticulibacter mediterranei</name>
    <dbReference type="NCBI Taxonomy" id="2778369"/>
    <lineage>
        <taxon>Bacteria</taxon>
        <taxon>Bacillati</taxon>
        <taxon>Chloroflexota</taxon>
        <taxon>Ktedonobacteria</taxon>
        <taxon>Ktedonobacterales</taxon>
        <taxon>Reticulibacteraceae</taxon>
        <taxon>Reticulibacter</taxon>
    </lineage>
</organism>
<keyword evidence="4" id="KW-1185">Reference proteome</keyword>
<keyword evidence="1" id="KW-0175">Coiled coil</keyword>
<dbReference type="Proteomes" id="UP000597444">
    <property type="component" value="Unassembled WGS sequence"/>
</dbReference>
<dbReference type="SMART" id="SM00382">
    <property type="entry name" value="AAA"/>
    <property type="match status" value="1"/>
</dbReference>
<evidence type="ECO:0000259" key="2">
    <source>
        <dbReference type="SMART" id="SM00382"/>
    </source>
</evidence>
<name>A0A8J3IVY2_9CHLR</name>
<evidence type="ECO:0000313" key="4">
    <source>
        <dbReference type="Proteomes" id="UP000597444"/>
    </source>
</evidence>
<proteinExistence type="predicted"/>
<dbReference type="AlphaFoldDB" id="A0A8J3IVY2"/>
<dbReference type="InterPro" id="IPR027417">
    <property type="entry name" value="P-loop_NTPase"/>
</dbReference>
<reference evidence="3" key="1">
    <citation type="submission" date="2020-10" db="EMBL/GenBank/DDBJ databases">
        <title>Taxonomic study of unclassified bacteria belonging to the class Ktedonobacteria.</title>
        <authorList>
            <person name="Yabe S."/>
            <person name="Wang C.M."/>
            <person name="Zheng Y."/>
            <person name="Sakai Y."/>
            <person name="Cavaletti L."/>
            <person name="Monciardini P."/>
            <person name="Donadio S."/>
        </authorList>
    </citation>
    <scope>NUCLEOTIDE SEQUENCE</scope>
    <source>
        <strain evidence="3">ID150040</strain>
    </source>
</reference>
<dbReference type="InterPro" id="IPR051396">
    <property type="entry name" value="Bact_Antivir_Def_Nuclease"/>
</dbReference>